<evidence type="ECO:0000313" key="1">
    <source>
        <dbReference type="EMBL" id="KAF7138472.1"/>
    </source>
</evidence>
<proteinExistence type="predicted"/>
<evidence type="ECO:0000313" key="2">
    <source>
        <dbReference type="Proteomes" id="UP000626092"/>
    </source>
</evidence>
<reference evidence="1" key="1">
    <citation type="submission" date="2019-11" db="EMBL/GenBank/DDBJ databases">
        <authorList>
            <person name="Liu Y."/>
            <person name="Hou J."/>
            <person name="Li T.-Q."/>
            <person name="Guan C.-H."/>
            <person name="Wu X."/>
            <person name="Wu H.-Z."/>
            <person name="Ling F."/>
            <person name="Zhang R."/>
            <person name="Shi X.-G."/>
            <person name="Ren J.-P."/>
            <person name="Chen E.-F."/>
            <person name="Sun J.-M."/>
        </authorList>
    </citation>
    <scope>NUCLEOTIDE SEQUENCE</scope>
    <source>
        <strain evidence="1">Adult_tree_wgs_1</strain>
        <tissue evidence="1">Leaves</tissue>
    </source>
</reference>
<gene>
    <name evidence="1" type="ORF">RHSIM_Rhsim07G0248000</name>
</gene>
<keyword evidence="2" id="KW-1185">Reference proteome</keyword>
<dbReference type="AlphaFoldDB" id="A0A834GMT7"/>
<organism evidence="1 2">
    <name type="scientific">Rhododendron simsii</name>
    <name type="common">Sims's rhododendron</name>
    <dbReference type="NCBI Taxonomy" id="118357"/>
    <lineage>
        <taxon>Eukaryota</taxon>
        <taxon>Viridiplantae</taxon>
        <taxon>Streptophyta</taxon>
        <taxon>Embryophyta</taxon>
        <taxon>Tracheophyta</taxon>
        <taxon>Spermatophyta</taxon>
        <taxon>Magnoliopsida</taxon>
        <taxon>eudicotyledons</taxon>
        <taxon>Gunneridae</taxon>
        <taxon>Pentapetalae</taxon>
        <taxon>asterids</taxon>
        <taxon>Ericales</taxon>
        <taxon>Ericaceae</taxon>
        <taxon>Ericoideae</taxon>
        <taxon>Rhodoreae</taxon>
        <taxon>Rhododendron</taxon>
    </lineage>
</organism>
<protein>
    <submittedName>
        <fullName evidence="1">Uncharacterized protein</fullName>
    </submittedName>
</protein>
<sequence>MLEKSRWNMKTKSLDMGRLAHRGGSNLKHLLFKVSVSAFIYHQWNKRNHRIFQHNHRLGLLSQNIKAYVSLWRHVRKSDENRVLCLDWNISCRVIEAS</sequence>
<dbReference type="Proteomes" id="UP000626092">
    <property type="component" value="Unassembled WGS sequence"/>
</dbReference>
<name>A0A834GMT7_RHOSS</name>
<accession>A0A834GMT7</accession>
<comment type="caution">
    <text evidence="1">The sequence shown here is derived from an EMBL/GenBank/DDBJ whole genome shotgun (WGS) entry which is preliminary data.</text>
</comment>
<dbReference type="OrthoDB" id="10516224at2759"/>
<dbReference type="EMBL" id="WJXA01000007">
    <property type="protein sequence ID" value="KAF7138472.1"/>
    <property type="molecule type" value="Genomic_DNA"/>
</dbReference>